<reference evidence="2 3" key="1">
    <citation type="submission" date="2024-09" db="EMBL/GenBank/DDBJ databases">
        <authorList>
            <person name="Sun Q."/>
            <person name="Mori K."/>
        </authorList>
    </citation>
    <scope>NUCLEOTIDE SEQUENCE [LARGE SCALE GENOMIC DNA]</scope>
    <source>
        <strain evidence="2 3">CECT 8300</strain>
    </source>
</reference>
<dbReference type="GO" id="GO:0016853">
    <property type="term" value="F:isomerase activity"/>
    <property type="evidence" value="ECO:0007669"/>
    <property type="project" value="UniProtKB-KW"/>
</dbReference>
<evidence type="ECO:0000313" key="1">
    <source>
        <dbReference type="EMBL" id="MFB9106145.1"/>
    </source>
</evidence>
<organism evidence="2 3">
    <name type="scientific">Algibacter miyuki</name>
    <dbReference type="NCBI Taxonomy" id="1306933"/>
    <lineage>
        <taxon>Bacteria</taxon>
        <taxon>Pseudomonadati</taxon>
        <taxon>Bacteroidota</taxon>
        <taxon>Flavobacteriia</taxon>
        <taxon>Flavobacteriales</taxon>
        <taxon>Flavobacteriaceae</taxon>
        <taxon>Algibacter</taxon>
    </lineage>
</organism>
<dbReference type="Gene3D" id="3.20.20.150">
    <property type="entry name" value="Divalent-metal-dependent TIM barrel enzymes"/>
    <property type="match status" value="1"/>
</dbReference>
<proteinExistence type="predicted"/>
<keyword evidence="3" id="KW-1185">Reference proteome</keyword>
<name>A0ABV5H480_9FLAO</name>
<evidence type="ECO:0000313" key="2">
    <source>
        <dbReference type="EMBL" id="MFB9106286.1"/>
    </source>
</evidence>
<dbReference type="EMBL" id="JBHMFA010000015">
    <property type="protein sequence ID" value="MFB9106145.1"/>
    <property type="molecule type" value="Genomic_DNA"/>
</dbReference>
<dbReference type="EMBL" id="JBHMFA010000015">
    <property type="protein sequence ID" value="MFB9106286.1"/>
    <property type="molecule type" value="Genomic_DNA"/>
</dbReference>
<sequence length="63" mass="6938">MDNDVVKCQEILQGAYRTDVRPLLEKARLNRGGVLSPINAYRALDVRGGLIKERGKNTIATGL</sequence>
<protein>
    <submittedName>
        <fullName evidence="2">Sugar isomerase</fullName>
    </submittedName>
</protein>
<gene>
    <name evidence="1" type="ORF">ACFFU1_14675</name>
    <name evidence="2" type="ORF">ACFFU1_15380</name>
</gene>
<keyword evidence="2" id="KW-0413">Isomerase</keyword>
<evidence type="ECO:0000313" key="3">
    <source>
        <dbReference type="Proteomes" id="UP001589590"/>
    </source>
</evidence>
<comment type="caution">
    <text evidence="2">The sequence shown here is derived from an EMBL/GenBank/DDBJ whole genome shotgun (WGS) entry which is preliminary data.</text>
</comment>
<accession>A0ABV5H480</accession>
<dbReference type="Proteomes" id="UP001589590">
    <property type="component" value="Unassembled WGS sequence"/>
</dbReference>
<feature type="non-terminal residue" evidence="2">
    <location>
        <position position="1"/>
    </location>
</feature>